<keyword evidence="1" id="KW-0472">Membrane</keyword>
<evidence type="ECO:0000256" key="1">
    <source>
        <dbReference type="SAM" id="Phobius"/>
    </source>
</evidence>
<dbReference type="InterPro" id="IPR021529">
    <property type="entry name" value="DUF2798"/>
</dbReference>
<dbReference type="RefSeq" id="WP_229534734.1">
    <property type="nucleotide sequence ID" value="NZ_JAJHJB010000009.1"/>
</dbReference>
<dbReference type="EMBL" id="JAJHJB010000009">
    <property type="protein sequence ID" value="MCC5465491.1"/>
    <property type="molecule type" value="Genomic_DNA"/>
</dbReference>
<evidence type="ECO:0000313" key="3">
    <source>
        <dbReference type="Proteomes" id="UP001165492"/>
    </source>
</evidence>
<dbReference type="Proteomes" id="UP001165492">
    <property type="component" value="Unassembled WGS sequence"/>
</dbReference>
<keyword evidence="1" id="KW-1133">Transmembrane helix</keyword>
<proteinExistence type="predicted"/>
<gene>
    <name evidence="2" type="ORF">LMF89_08965</name>
</gene>
<reference evidence="2" key="1">
    <citation type="submission" date="2021-11" db="EMBL/GenBank/DDBJ databases">
        <title>Description of a new species Pelosinus isolated from the bottom sediments of Lake Baikal.</title>
        <authorList>
            <person name="Zakharyuk A."/>
        </authorList>
    </citation>
    <scope>NUCLEOTIDE SEQUENCE</scope>
    <source>
        <strain evidence="2">Bkl1</strain>
    </source>
</reference>
<feature type="transmembrane region" description="Helical" evidence="1">
    <location>
        <begin position="7"/>
        <end position="31"/>
    </location>
</feature>
<keyword evidence="3" id="KW-1185">Reference proteome</keyword>
<accession>A0ABS8HSB2</accession>
<name>A0ABS8HSB2_9FIRM</name>
<dbReference type="Pfam" id="PF11391">
    <property type="entry name" value="DUF2798"/>
    <property type="match status" value="1"/>
</dbReference>
<sequence>MKINKKYTTIVFGFLMGGFTSCIISAVLTLANSGTEDFLVHWIKEWMIALSLAVPIATFIPPIIKRGIARITEDF</sequence>
<protein>
    <submittedName>
        <fullName evidence="2">DUF2798 domain-containing protein</fullName>
    </submittedName>
</protein>
<dbReference type="PROSITE" id="PS51257">
    <property type="entry name" value="PROKAR_LIPOPROTEIN"/>
    <property type="match status" value="1"/>
</dbReference>
<comment type="caution">
    <text evidence="2">The sequence shown here is derived from an EMBL/GenBank/DDBJ whole genome shotgun (WGS) entry which is preliminary data.</text>
</comment>
<evidence type="ECO:0000313" key="2">
    <source>
        <dbReference type="EMBL" id="MCC5465491.1"/>
    </source>
</evidence>
<feature type="transmembrane region" description="Helical" evidence="1">
    <location>
        <begin position="46"/>
        <end position="64"/>
    </location>
</feature>
<organism evidence="2 3">
    <name type="scientific">Pelosinus baikalensis</name>
    <dbReference type="NCBI Taxonomy" id="2892015"/>
    <lineage>
        <taxon>Bacteria</taxon>
        <taxon>Bacillati</taxon>
        <taxon>Bacillota</taxon>
        <taxon>Negativicutes</taxon>
        <taxon>Selenomonadales</taxon>
        <taxon>Sporomusaceae</taxon>
        <taxon>Pelosinus</taxon>
    </lineage>
</organism>
<keyword evidence="1" id="KW-0812">Transmembrane</keyword>